<reference evidence="1 2" key="2">
    <citation type="journal article" date="2017" name="Nature">
        <title>The Apostasia genome and the evolution of orchids.</title>
        <authorList>
            <person name="Zhang G.Q."/>
            <person name="Liu K.W."/>
            <person name="Li Z."/>
            <person name="Lohaus R."/>
            <person name="Hsiao Y.Y."/>
            <person name="Niu S.C."/>
            <person name="Wang J.Y."/>
            <person name="Lin Y.C."/>
            <person name="Xu Q."/>
            <person name="Chen L.J."/>
            <person name="Yoshida K."/>
            <person name="Fujiwara S."/>
            <person name="Wang Z.W."/>
            <person name="Zhang Y.Q."/>
            <person name="Mitsuda N."/>
            <person name="Wang M."/>
            <person name="Liu G.H."/>
            <person name="Pecoraro L."/>
            <person name="Huang H.X."/>
            <person name="Xiao X.J."/>
            <person name="Lin M."/>
            <person name="Wu X.Y."/>
            <person name="Wu W.L."/>
            <person name="Chen Y.Y."/>
            <person name="Chang S.B."/>
            <person name="Sakamoto S."/>
            <person name="Ohme-Takagi M."/>
            <person name="Yagi M."/>
            <person name="Zeng S.J."/>
            <person name="Shen C.Y."/>
            <person name="Yeh C.M."/>
            <person name="Luo Y.B."/>
            <person name="Tsai W.C."/>
            <person name="Van de Peer Y."/>
            <person name="Liu Z.J."/>
        </authorList>
    </citation>
    <scope>NUCLEOTIDE SEQUENCE [LARGE SCALE GENOMIC DNA]</scope>
    <source>
        <tissue evidence="1">The whole plant</tissue>
    </source>
</reference>
<evidence type="ECO:0000313" key="2">
    <source>
        <dbReference type="Proteomes" id="UP000233837"/>
    </source>
</evidence>
<name>A0A2I0VZF3_9ASPA</name>
<keyword evidence="2" id="KW-1185">Reference proteome</keyword>
<protein>
    <submittedName>
        <fullName evidence="1">Uncharacterized protein</fullName>
    </submittedName>
</protein>
<evidence type="ECO:0000313" key="1">
    <source>
        <dbReference type="EMBL" id="PKU68792.1"/>
    </source>
</evidence>
<dbReference type="AlphaFoldDB" id="A0A2I0VZF3"/>
<proteinExistence type="predicted"/>
<gene>
    <name evidence="1" type="ORF">MA16_Dca017080</name>
</gene>
<organism evidence="1 2">
    <name type="scientific">Dendrobium catenatum</name>
    <dbReference type="NCBI Taxonomy" id="906689"/>
    <lineage>
        <taxon>Eukaryota</taxon>
        <taxon>Viridiplantae</taxon>
        <taxon>Streptophyta</taxon>
        <taxon>Embryophyta</taxon>
        <taxon>Tracheophyta</taxon>
        <taxon>Spermatophyta</taxon>
        <taxon>Magnoliopsida</taxon>
        <taxon>Liliopsida</taxon>
        <taxon>Asparagales</taxon>
        <taxon>Orchidaceae</taxon>
        <taxon>Epidendroideae</taxon>
        <taxon>Malaxideae</taxon>
        <taxon>Dendrobiinae</taxon>
        <taxon>Dendrobium</taxon>
    </lineage>
</organism>
<dbReference type="Proteomes" id="UP000233837">
    <property type="component" value="Unassembled WGS sequence"/>
</dbReference>
<accession>A0A2I0VZF3</accession>
<dbReference type="EMBL" id="KZ503047">
    <property type="protein sequence ID" value="PKU68792.1"/>
    <property type="molecule type" value="Genomic_DNA"/>
</dbReference>
<reference evidence="1 2" key="1">
    <citation type="journal article" date="2016" name="Sci. Rep.">
        <title>The Dendrobium catenatum Lindl. genome sequence provides insights into polysaccharide synthase, floral development and adaptive evolution.</title>
        <authorList>
            <person name="Zhang G.Q."/>
            <person name="Xu Q."/>
            <person name="Bian C."/>
            <person name="Tsai W.C."/>
            <person name="Yeh C.M."/>
            <person name="Liu K.W."/>
            <person name="Yoshida K."/>
            <person name="Zhang L.S."/>
            <person name="Chang S.B."/>
            <person name="Chen F."/>
            <person name="Shi Y."/>
            <person name="Su Y.Y."/>
            <person name="Zhang Y.Q."/>
            <person name="Chen L.J."/>
            <person name="Yin Y."/>
            <person name="Lin M."/>
            <person name="Huang H."/>
            <person name="Deng H."/>
            <person name="Wang Z.W."/>
            <person name="Zhu S.L."/>
            <person name="Zhao X."/>
            <person name="Deng C."/>
            <person name="Niu S.C."/>
            <person name="Huang J."/>
            <person name="Wang M."/>
            <person name="Liu G.H."/>
            <person name="Yang H.J."/>
            <person name="Xiao X.J."/>
            <person name="Hsiao Y.Y."/>
            <person name="Wu W.L."/>
            <person name="Chen Y.Y."/>
            <person name="Mitsuda N."/>
            <person name="Ohme-Takagi M."/>
            <person name="Luo Y.B."/>
            <person name="Van de Peer Y."/>
            <person name="Liu Z.J."/>
        </authorList>
    </citation>
    <scope>NUCLEOTIDE SEQUENCE [LARGE SCALE GENOMIC DNA]</scope>
    <source>
        <tissue evidence="1">The whole plant</tissue>
    </source>
</reference>
<sequence>MSMVGLKNKIKNSENIFDFLNSVKKWLIFTKPSSFPMNRCQLPLLRKDKYSHYFKIKELDLKSYDVH</sequence>